<dbReference type="AlphaFoldDB" id="A2C909"/>
<sequence>MEATMNGGLLTLIDQSNHLCLEEKALAHQASVNISLKRSNLALVLLLHDNR</sequence>
<proteinExistence type="predicted"/>
<dbReference type="Proteomes" id="UP000002274">
    <property type="component" value="Chromosome"/>
</dbReference>
<gene>
    <name evidence="1" type="ordered locus">P9303_12201</name>
</gene>
<evidence type="ECO:0000313" key="2">
    <source>
        <dbReference type="Proteomes" id="UP000002274"/>
    </source>
</evidence>
<dbReference type="EMBL" id="CP000554">
    <property type="protein sequence ID" value="ABM77969.1"/>
    <property type="molecule type" value="Genomic_DNA"/>
</dbReference>
<dbReference type="STRING" id="59922.P9303_12201"/>
<organism evidence="1 2">
    <name type="scientific">Prochlorococcus marinus (strain MIT 9303)</name>
    <dbReference type="NCBI Taxonomy" id="59922"/>
    <lineage>
        <taxon>Bacteria</taxon>
        <taxon>Bacillati</taxon>
        <taxon>Cyanobacteriota</taxon>
        <taxon>Cyanophyceae</taxon>
        <taxon>Synechococcales</taxon>
        <taxon>Prochlorococcaceae</taxon>
        <taxon>Prochlorococcus</taxon>
    </lineage>
</organism>
<name>A2C909_PROM3</name>
<protein>
    <submittedName>
        <fullName evidence="1">Uncharacterized protein</fullName>
    </submittedName>
</protein>
<dbReference type="HOGENOM" id="CLU_3102506_0_0_3"/>
<dbReference type="KEGG" id="pmf:P9303_12201"/>
<accession>A2C909</accession>
<evidence type="ECO:0000313" key="1">
    <source>
        <dbReference type="EMBL" id="ABM77969.1"/>
    </source>
</evidence>
<reference evidence="1 2" key="1">
    <citation type="journal article" date="2007" name="PLoS Genet.">
        <title>Patterns and implications of gene gain and loss in the evolution of Prochlorococcus.</title>
        <authorList>
            <person name="Kettler G.C."/>
            <person name="Martiny A.C."/>
            <person name="Huang K."/>
            <person name="Zucker J."/>
            <person name="Coleman M.L."/>
            <person name="Rodrigue S."/>
            <person name="Chen F."/>
            <person name="Lapidus A."/>
            <person name="Ferriera S."/>
            <person name="Johnson J."/>
            <person name="Steglich C."/>
            <person name="Church G.M."/>
            <person name="Richardson P."/>
            <person name="Chisholm S.W."/>
        </authorList>
    </citation>
    <scope>NUCLEOTIDE SEQUENCE [LARGE SCALE GENOMIC DNA]</scope>
    <source>
        <strain evidence="1 2">MIT 9303</strain>
    </source>
</reference>